<dbReference type="InterPro" id="IPR052998">
    <property type="entry name" value="Hetero-Diels-Alderase-like"/>
</dbReference>
<dbReference type="Gene3D" id="2.120.10.30">
    <property type="entry name" value="TolB, C-terminal domain"/>
    <property type="match status" value="1"/>
</dbReference>
<dbReference type="InterPro" id="IPR011042">
    <property type="entry name" value="6-blade_b-propeller_TolB-like"/>
</dbReference>
<dbReference type="PANTHER" id="PTHR42060">
    <property type="entry name" value="NHL REPEAT-CONTAINING PROTEIN-RELATED"/>
    <property type="match status" value="1"/>
</dbReference>
<sequence>MTSRNHAGPPYGVALPLPHHLVTQFPDPSWIENIAVRANGDLLLTQSSFLPGAQLFSVDPSGPSPIAATVAHTFPTVTTLLGITEAAPDLFVLVGGNATTPGSFFAWTIDFGRAAPGALPVVTEIAHLADAVVPNGVTSVPAHGHGEIGVVLVADSIAGVVWRVDVASGAYEVAVQVPELARPPGANSSVVGANGLKWHKGYLYWTNSVLVGVYRVKVGRDGKVEDGAVVEKVAAIDASFLDDFAVDEDGVVWVVTNSDNRLLAVRAGSGESVVVEGGVGDLTVLGGTAAAFGRGRSDGKVLYVTTCGGIRGSLLYGGTTEGAKVVAVDTQGFRF</sequence>
<dbReference type="Proteomes" id="UP001172102">
    <property type="component" value="Unassembled WGS sequence"/>
</dbReference>
<evidence type="ECO:0000313" key="2">
    <source>
        <dbReference type="Proteomes" id="UP001172102"/>
    </source>
</evidence>
<gene>
    <name evidence="1" type="ORF">B0H67DRAFT_482473</name>
</gene>
<name>A0AA40AY86_9PEZI</name>
<dbReference type="PANTHER" id="PTHR42060:SF1">
    <property type="entry name" value="NHL REPEAT-CONTAINING PROTEIN"/>
    <property type="match status" value="1"/>
</dbReference>
<protein>
    <recommendedName>
        <fullName evidence="3">SMP-30/Gluconolactonase/LRE-like region domain-containing protein</fullName>
    </recommendedName>
</protein>
<evidence type="ECO:0000313" key="1">
    <source>
        <dbReference type="EMBL" id="KAK0724212.1"/>
    </source>
</evidence>
<dbReference type="EMBL" id="JAUKUA010000002">
    <property type="protein sequence ID" value="KAK0724212.1"/>
    <property type="molecule type" value="Genomic_DNA"/>
</dbReference>
<dbReference type="SUPFAM" id="SSF63829">
    <property type="entry name" value="Calcium-dependent phosphotriesterase"/>
    <property type="match status" value="1"/>
</dbReference>
<comment type="caution">
    <text evidence="1">The sequence shown here is derived from an EMBL/GenBank/DDBJ whole genome shotgun (WGS) entry which is preliminary data.</text>
</comment>
<evidence type="ECO:0008006" key="3">
    <source>
        <dbReference type="Google" id="ProtNLM"/>
    </source>
</evidence>
<proteinExistence type="predicted"/>
<keyword evidence="2" id="KW-1185">Reference proteome</keyword>
<organism evidence="1 2">
    <name type="scientific">Lasiosphaeris hirsuta</name>
    <dbReference type="NCBI Taxonomy" id="260670"/>
    <lineage>
        <taxon>Eukaryota</taxon>
        <taxon>Fungi</taxon>
        <taxon>Dikarya</taxon>
        <taxon>Ascomycota</taxon>
        <taxon>Pezizomycotina</taxon>
        <taxon>Sordariomycetes</taxon>
        <taxon>Sordariomycetidae</taxon>
        <taxon>Sordariales</taxon>
        <taxon>Lasiosphaeriaceae</taxon>
        <taxon>Lasiosphaeris</taxon>
    </lineage>
</organism>
<accession>A0AA40AY86</accession>
<dbReference type="AlphaFoldDB" id="A0AA40AY86"/>
<reference evidence="1" key="1">
    <citation type="submission" date="2023-06" db="EMBL/GenBank/DDBJ databases">
        <title>Genome-scale phylogeny and comparative genomics of the fungal order Sordariales.</title>
        <authorList>
            <consortium name="Lawrence Berkeley National Laboratory"/>
            <person name="Hensen N."/>
            <person name="Bonometti L."/>
            <person name="Westerberg I."/>
            <person name="Brannstrom I.O."/>
            <person name="Guillou S."/>
            <person name="Cros-Aarteil S."/>
            <person name="Calhoun S."/>
            <person name="Haridas S."/>
            <person name="Kuo A."/>
            <person name="Mondo S."/>
            <person name="Pangilinan J."/>
            <person name="Riley R."/>
            <person name="Labutti K."/>
            <person name="Andreopoulos B."/>
            <person name="Lipzen A."/>
            <person name="Chen C."/>
            <person name="Yanf M."/>
            <person name="Daum C."/>
            <person name="Ng V."/>
            <person name="Clum A."/>
            <person name="Steindorff A."/>
            <person name="Ohm R."/>
            <person name="Martin F."/>
            <person name="Silar P."/>
            <person name="Natvig D."/>
            <person name="Lalanne C."/>
            <person name="Gautier V."/>
            <person name="Ament-Velasquez S.L."/>
            <person name="Kruys A."/>
            <person name="Hutchinson M.I."/>
            <person name="Powell A.J."/>
            <person name="Barry K."/>
            <person name="Miller A.N."/>
            <person name="Grigoriev I.V."/>
            <person name="Debuchy R."/>
            <person name="Gladieux P."/>
            <person name="Thoren M.H."/>
            <person name="Johannesson H."/>
        </authorList>
    </citation>
    <scope>NUCLEOTIDE SEQUENCE</scope>
    <source>
        <strain evidence="1">SMH4607-1</strain>
    </source>
</reference>